<protein>
    <recommendedName>
        <fullName evidence="1">ABM domain-containing protein</fullName>
    </recommendedName>
</protein>
<dbReference type="Pfam" id="PF03992">
    <property type="entry name" value="ABM"/>
    <property type="match status" value="1"/>
</dbReference>
<keyword evidence="3" id="KW-1185">Reference proteome</keyword>
<dbReference type="AlphaFoldDB" id="A0A017SHH9"/>
<feature type="domain" description="ABM" evidence="1">
    <location>
        <begin position="6"/>
        <end position="98"/>
    </location>
</feature>
<dbReference type="Gene3D" id="3.30.70.100">
    <property type="match status" value="1"/>
</dbReference>
<dbReference type="InterPro" id="IPR007138">
    <property type="entry name" value="ABM_dom"/>
</dbReference>
<name>A0A017SHH9_ASPRC</name>
<organism evidence="2 3">
    <name type="scientific">Aspergillus ruber (strain CBS 135680)</name>
    <dbReference type="NCBI Taxonomy" id="1388766"/>
    <lineage>
        <taxon>Eukaryota</taxon>
        <taxon>Fungi</taxon>
        <taxon>Dikarya</taxon>
        <taxon>Ascomycota</taxon>
        <taxon>Pezizomycotina</taxon>
        <taxon>Eurotiomycetes</taxon>
        <taxon>Eurotiomycetidae</taxon>
        <taxon>Eurotiales</taxon>
        <taxon>Aspergillaceae</taxon>
        <taxon>Aspergillus</taxon>
        <taxon>Aspergillus subgen. Aspergillus</taxon>
    </lineage>
</organism>
<sequence>MASEAINLVAVIYPKPGKAAELSALMAEVTQKVQAHEPDTLLYYAFTNEQNKDEIIVVERYRNAAALDAHVKGPHFQEFVKKASGLMAKPFELKRGGFLPASAGVARL</sequence>
<dbReference type="EMBL" id="KK088419">
    <property type="protein sequence ID" value="EYE96211.1"/>
    <property type="molecule type" value="Genomic_DNA"/>
</dbReference>
<dbReference type="OrthoDB" id="10011777at2759"/>
<accession>A0A017SHH9</accession>
<proteinExistence type="predicted"/>
<dbReference type="InterPro" id="IPR011008">
    <property type="entry name" value="Dimeric_a/b-barrel"/>
</dbReference>
<evidence type="ECO:0000313" key="3">
    <source>
        <dbReference type="Proteomes" id="UP000019804"/>
    </source>
</evidence>
<evidence type="ECO:0000259" key="1">
    <source>
        <dbReference type="PROSITE" id="PS51725"/>
    </source>
</evidence>
<reference evidence="3" key="1">
    <citation type="journal article" date="2014" name="Nat. Commun.">
        <title>Genomic adaptations of the halophilic Dead Sea filamentous fungus Eurotium rubrum.</title>
        <authorList>
            <person name="Kis-Papo T."/>
            <person name="Weig A.R."/>
            <person name="Riley R."/>
            <person name="Persoh D."/>
            <person name="Salamov A."/>
            <person name="Sun H."/>
            <person name="Lipzen A."/>
            <person name="Wasser S.P."/>
            <person name="Rambold G."/>
            <person name="Grigoriev I.V."/>
            <person name="Nevo E."/>
        </authorList>
    </citation>
    <scope>NUCLEOTIDE SEQUENCE [LARGE SCALE GENOMIC DNA]</scope>
    <source>
        <strain evidence="3">CBS 135680</strain>
    </source>
</reference>
<dbReference type="HOGENOM" id="CLU_131496_9_3_1"/>
<dbReference type="PROSITE" id="PS51725">
    <property type="entry name" value="ABM"/>
    <property type="match status" value="1"/>
</dbReference>
<dbReference type="PANTHER" id="PTHR40624:SF1">
    <property type="entry name" value="BIOSYNTHESIS MONOOXYGENASE, PUTATIVE (AFU_ORTHOLOGUE AFUA_1G12025)-RELATED"/>
    <property type="match status" value="1"/>
</dbReference>
<dbReference type="RefSeq" id="XP_040639899.1">
    <property type="nucleotide sequence ID" value="XM_040781600.1"/>
</dbReference>
<dbReference type="PANTHER" id="PTHR40624">
    <property type="entry name" value="BIOSYNTHESIS MONOOXYGENASE, PUTATIVE (AFU_ORTHOLOGUE AFUA_1G12025)-RELATED"/>
    <property type="match status" value="1"/>
</dbReference>
<gene>
    <name evidence="2" type="ORF">EURHEDRAFT_411358</name>
</gene>
<dbReference type="SUPFAM" id="SSF54909">
    <property type="entry name" value="Dimeric alpha+beta barrel"/>
    <property type="match status" value="1"/>
</dbReference>
<dbReference type="Proteomes" id="UP000019804">
    <property type="component" value="Unassembled WGS sequence"/>
</dbReference>
<dbReference type="STRING" id="1388766.A0A017SHH9"/>
<evidence type="ECO:0000313" key="2">
    <source>
        <dbReference type="EMBL" id="EYE96211.1"/>
    </source>
</evidence>
<dbReference type="GeneID" id="63696724"/>